<accession>A0A2Z3GFZ0</accession>
<dbReference type="RefSeq" id="WP_109654534.1">
    <property type="nucleotide sequence ID" value="NZ_CP029145.1"/>
</dbReference>
<organism evidence="1 2">
    <name type="scientific">Hymenobacter nivis</name>
    <dbReference type="NCBI Taxonomy" id="1850093"/>
    <lineage>
        <taxon>Bacteria</taxon>
        <taxon>Pseudomonadati</taxon>
        <taxon>Bacteroidota</taxon>
        <taxon>Cytophagia</taxon>
        <taxon>Cytophagales</taxon>
        <taxon>Hymenobacteraceae</taxon>
        <taxon>Hymenobacter</taxon>
    </lineage>
</organism>
<keyword evidence="2" id="KW-1185">Reference proteome</keyword>
<name>A0A2Z3GFZ0_9BACT</name>
<dbReference type="EMBL" id="CP029145">
    <property type="protein sequence ID" value="AWM31758.1"/>
    <property type="molecule type" value="Genomic_DNA"/>
</dbReference>
<dbReference type="OrthoDB" id="9179901at2"/>
<reference evidence="2" key="1">
    <citation type="submission" date="2018-04" db="EMBL/GenBank/DDBJ databases">
        <title>Complete genome of Antarctic heterotrophic bacterium Hymenobacter nivis.</title>
        <authorList>
            <person name="Terashima M."/>
        </authorList>
    </citation>
    <scope>NUCLEOTIDE SEQUENCE [LARGE SCALE GENOMIC DNA]</scope>
    <source>
        <strain evidence="2">NBRC 111535</strain>
    </source>
</reference>
<evidence type="ECO:0000313" key="1">
    <source>
        <dbReference type="EMBL" id="AWM31758.1"/>
    </source>
</evidence>
<dbReference type="KEGG" id="hnv:DDQ68_02540"/>
<proteinExistence type="predicted"/>
<protein>
    <submittedName>
        <fullName evidence="1">Uncharacterized protein</fullName>
    </submittedName>
</protein>
<evidence type="ECO:0000313" key="2">
    <source>
        <dbReference type="Proteomes" id="UP000245999"/>
    </source>
</evidence>
<gene>
    <name evidence="1" type="ORF">DDQ68_02540</name>
</gene>
<dbReference type="Proteomes" id="UP000245999">
    <property type="component" value="Chromosome"/>
</dbReference>
<dbReference type="AlphaFoldDB" id="A0A2Z3GFZ0"/>
<sequence length="156" mass="17074">MLHFTDFRFRGGAFLLILSLIGCDRGKHSAQDTLRNTAEAAGQSTTVAADGLATGAQREAAQTGLSAALQARGLRLGKSFVAGDDSVRAGRPQLSLYVIFERTFRDTVRVRLLDNNGVEYGRSRVLLQGRADEARPFPVRFDPHMHFELGTQVVVE</sequence>